<evidence type="ECO:0000313" key="1">
    <source>
        <dbReference type="EMBL" id="KAG5568516.1"/>
    </source>
</evidence>
<name>A0A9J5VZF6_SOLCO</name>
<proteinExistence type="predicted"/>
<evidence type="ECO:0000313" key="2">
    <source>
        <dbReference type="Proteomes" id="UP000824120"/>
    </source>
</evidence>
<accession>A0A9J5VZF6</accession>
<dbReference type="Proteomes" id="UP000824120">
    <property type="component" value="Unassembled WGS sequence"/>
</dbReference>
<sequence>MSSTLKARLSAEWASCPIHSNAAWVSGGWGAAVIADLGGIGVVEGLGVIEGTTLDIPKGPEAGVGNTASTGNVSVSITGLVSTGASLLLSASSRVYSASMRQMSMKDVGITSTSFFTSKGTRIHLHSSMINTRKGRDVWRYLALMANSWPTIIPKLRSHPSITQPRQASFLWRRIDSFWDGMIVLLIKPN</sequence>
<dbReference type="AlphaFoldDB" id="A0A9J5VZF6"/>
<comment type="caution">
    <text evidence="1">The sequence shown here is derived from an EMBL/GenBank/DDBJ whole genome shotgun (WGS) entry which is preliminary data.</text>
</comment>
<protein>
    <submittedName>
        <fullName evidence="1">Uncharacterized protein</fullName>
    </submittedName>
</protein>
<gene>
    <name evidence="1" type="ORF">H5410_064458</name>
</gene>
<reference evidence="1" key="1">
    <citation type="submission" date="2020-09" db="EMBL/GenBank/DDBJ databases">
        <title>De no assembly of potato wild relative species, Solanum commersonii.</title>
        <authorList>
            <person name="Cho K."/>
        </authorList>
    </citation>
    <scope>NUCLEOTIDE SEQUENCE</scope>
    <source>
        <strain evidence="1">LZ3.2</strain>
        <tissue evidence="1">Leaf</tissue>
    </source>
</reference>
<dbReference type="EMBL" id="JACXVP010000100">
    <property type="protein sequence ID" value="KAG5568516.1"/>
    <property type="molecule type" value="Genomic_DNA"/>
</dbReference>
<organism evidence="1 2">
    <name type="scientific">Solanum commersonii</name>
    <name type="common">Commerson's wild potato</name>
    <name type="synonym">Commerson's nightshade</name>
    <dbReference type="NCBI Taxonomy" id="4109"/>
    <lineage>
        <taxon>Eukaryota</taxon>
        <taxon>Viridiplantae</taxon>
        <taxon>Streptophyta</taxon>
        <taxon>Embryophyta</taxon>
        <taxon>Tracheophyta</taxon>
        <taxon>Spermatophyta</taxon>
        <taxon>Magnoliopsida</taxon>
        <taxon>eudicotyledons</taxon>
        <taxon>Gunneridae</taxon>
        <taxon>Pentapetalae</taxon>
        <taxon>asterids</taxon>
        <taxon>lamiids</taxon>
        <taxon>Solanales</taxon>
        <taxon>Solanaceae</taxon>
        <taxon>Solanoideae</taxon>
        <taxon>Solaneae</taxon>
        <taxon>Solanum</taxon>
    </lineage>
</organism>
<keyword evidence="2" id="KW-1185">Reference proteome</keyword>